<protein>
    <recommendedName>
        <fullName evidence="3">Vacuolar protein sorting-associated protein 13 VPS13 adaptor binding domain-containing protein</fullName>
    </recommendedName>
</protein>
<feature type="domain" description="Vacuolar protein sorting-associated protein 13 VPS13 adaptor binding" evidence="3">
    <location>
        <begin position="31"/>
        <end position="195"/>
    </location>
</feature>
<dbReference type="InterPro" id="IPR009543">
    <property type="entry name" value="VPS13_VAB"/>
</dbReference>
<organism evidence="4 5">
    <name type="scientific">Dryococelus australis</name>
    <dbReference type="NCBI Taxonomy" id="614101"/>
    <lineage>
        <taxon>Eukaryota</taxon>
        <taxon>Metazoa</taxon>
        <taxon>Ecdysozoa</taxon>
        <taxon>Arthropoda</taxon>
        <taxon>Hexapoda</taxon>
        <taxon>Insecta</taxon>
        <taxon>Pterygota</taxon>
        <taxon>Neoptera</taxon>
        <taxon>Polyneoptera</taxon>
        <taxon>Phasmatodea</taxon>
        <taxon>Verophasmatodea</taxon>
        <taxon>Anareolatae</taxon>
        <taxon>Phasmatidae</taxon>
        <taxon>Eurycanthinae</taxon>
        <taxon>Dryococelus</taxon>
    </lineage>
</organism>
<gene>
    <name evidence="4" type="ORF">PR048_022343</name>
</gene>
<dbReference type="PANTHER" id="PTHR16166">
    <property type="entry name" value="VACUOLAR PROTEIN SORTING-ASSOCIATED PROTEIN VPS13"/>
    <property type="match status" value="1"/>
</dbReference>
<proteinExistence type="inferred from homology"/>
<evidence type="ECO:0000313" key="5">
    <source>
        <dbReference type="Proteomes" id="UP001159363"/>
    </source>
</evidence>
<accession>A0ABQ9H0T4</accession>
<comment type="similarity">
    <text evidence="1">Belongs to the VPS13 family.</text>
</comment>
<evidence type="ECO:0000256" key="2">
    <source>
        <dbReference type="SAM" id="SignalP"/>
    </source>
</evidence>
<sequence>MKMLVLVLVLEPVCWWLLAQALCEEGAAVNRVSRAIPNYLVKLLPPLAIHNRLPYAVEVKIPSIHYEVRIEAGEKTNIYFLNLLNTHKICVEVSSYVHMRTYISLYVPLSLYLPSLASWVPQYLGSPWTGWFSLTPDLEEKTVTMTTEYDTEGGNKQLGLSLRVDRTGTCALYLHAPYWIINKTGLPLQIRSGKQLRCEHVLEFRRRTYMRRRWELAMTDGNFDQLSVGRGVRGGRRGAAVVLLQEAGAPASCSYPRLPVLLVVGVLPGHGGLRGVGVWRDRERRRRYRVLLTVTVARLCPQLSRIVTLLPNFLVANNTRKHLRFMEENERSDLWIDLAPGQCTAFWPETDSMKMYVKFRDSKLVSQHFPITQTHQTVLRMDKGVHTGGDIVGHEGIQTLDILLGKILPHLAQVILQIWRRCHWPRLPFNLIPNVFDGLEIWNLYSRPITKADQRYLCCVRRGIVLLENGVVKLPQERSEGVSDVCVRCRVQCGLCVEVSGGGERPFSVTFRGYSSGDAPVRVDNLCEDLFLKIHQQDLGQVALLSPYQSVLYTWDDPCRERTLLWNVYNNKGKGFLADIRRVSIECTPHKKIYLYEQNFCTHNTRIRDMRETPGGSAAILDFLLCQSGHVTAVLDSSMLVPRTSPSL</sequence>
<comment type="caution">
    <text evidence="4">The sequence shown here is derived from an EMBL/GenBank/DDBJ whole genome shotgun (WGS) entry which is preliminary data.</text>
</comment>
<keyword evidence="2" id="KW-0732">Signal</keyword>
<dbReference type="Pfam" id="PF25036">
    <property type="entry name" value="VPS13_VAB"/>
    <property type="match status" value="1"/>
</dbReference>
<feature type="signal peptide" evidence="2">
    <location>
        <begin position="1"/>
        <end position="21"/>
    </location>
</feature>
<dbReference type="EMBL" id="JARBHB010000008">
    <property type="protein sequence ID" value="KAJ8877884.1"/>
    <property type="molecule type" value="Genomic_DNA"/>
</dbReference>
<dbReference type="Proteomes" id="UP001159363">
    <property type="component" value="Chromosome 7"/>
</dbReference>
<keyword evidence="5" id="KW-1185">Reference proteome</keyword>
<evidence type="ECO:0000313" key="4">
    <source>
        <dbReference type="EMBL" id="KAJ8877884.1"/>
    </source>
</evidence>
<evidence type="ECO:0000256" key="1">
    <source>
        <dbReference type="ARBA" id="ARBA00006545"/>
    </source>
</evidence>
<feature type="chain" id="PRO_5046183496" description="Vacuolar protein sorting-associated protein 13 VPS13 adaptor binding domain-containing protein" evidence="2">
    <location>
        <begin position="22"/>
        <end position="648"/>
    </location>
</feature>
<name>A0ABQ9H0T4_9NEOP</name>
<dbReference type="PANTHER" id="PTHR16166:SF93">
    <property type="entry name" value="INTERMEMBRANE LIPID TRANSFER PROTEIN VPS13"/>
    <property type="match status" value="1"/>
</dbReference>
<dbReference type="InterPro" id="IPR026847">
    <property type="entry name" value="VPS13"/>
</dbReference>
<evidence type="ECO:0000259" key="3">
    <source>
        <dbReference type="Pfam" id="PF25036"/>
    </source>
</evidence>
<reference evidence="4 5" key="1">
    <citation type="submission" date="2023-02" db="EMBL/GenBank/DDBJ databases">
        <title>LHISI_Scaffold_Assembly.</title>
        <authorList>
            <person name="Stuart O.P."/>
            <person name="Cleave R."/>
            <person name="Magrath M.J.L."/>
            <person name="Mikheyev A.S."/>
        </authorList>
    </citation>
    <scope>NUCLEOTIDE SEQUENCE [LARGE SCALE GENOMIC DNA]</scope>
    <source>
        <strain evidence="4">Daus_M_001</strain>
        <tissue evidence="4">Leg muscle</tissue>
    </source>
</reference>